<dbReference type="RefSeq" id="WP_338396647.1">
    <property type="nucleotide sequence ID" value="NZ_AP025292.1"/>
</dbReference>
<feature type="repeat" description="TPR" evidence="6">
    <location>
        <begin position="206"/>
        <end position="239"/>
    </location>
</feature>
<feature type="coiled-coil region" evidence="7">
    <location>
        <begin position="394"/>
        <end position="449"/>
    </location>
</feature>
<evidence type="ECO:0000256" key="9">
    <source>
        <dbReference type="SAM" id="SignalP"/>
    </source>
</evidence>
<dbReference type="SUPFAM" id="SSF48452">
    <property type="entry name" value="TPR-like"/>
    <property type="match status" value="2"/>
</dbReference>
<protein>
    <recommendedName>
        <fullName evidence="12">HTH luxR-type domain-containing protein</fullName>
    </recommendedName>
</protein>
<feature type="repeat" description="TPR" evidence="6">
    <location>
        <begin position="246"/>
        <end position="279"/>
    </location>
</feature>
<evidence type="ECO:0000256" key="7">
    <source>
        <dbReference type="SAM" id="Coils"/>
    </source>
</evidence>
<keyword evidence="7" id="KW-0175">Coiled coil</keyword>
<evidence type="ECO:0000313" key="10">
    <source>
        <dbReference type="EMBL" id="BDC99192.1"/>
    </source>
</evidence>
<accession>A0ABM7VE13</accession>
<keyword evidence="4 6" id="KW-0802">TPR repeat</keyword>
<dbReference type="EMBL" id="AP025292">
    <property type="protein sequence ID" value="BDC99192.1"/>
    <property type="molecule type" value="Genomic_DNA"/>
</dbReference>
<keyword evidence="3" id="KW-0677">Repeat</keyword>
<evidence type="ECO:0000256" key="5">
    <source>
        <dbReference type="ARBA" id="ARBA00038253"/>
    </source>
</evidence>
<dbReference type="Pfam" id="PF13424">
    <property type="entry name" value="TPR_12"/>
    <property type="match status" value="1"/>
</dbReference>
<evidence type="ECO:0000256" key="3">
    <source>
        <dbReference type="ARBA" id="ARBA00022737"/>
    </source>
</evidence>
<dbReference type="Pfam" id="PF13181">
    <property type="entry name" value="TPR_8"/>
    <property type="match status" value="1"/>
</dbReference>
<feature type="repeat" description="TPR" evidence="6">
    <location>
        <begin position="166"/>
        <end position="199"/>
    </location>
</feature>
<keyword evidence="11" id="KW-1185">Reference proteome</keyword>
<evidence type="ECO:0000256" key="4">
    <source>
        <dbReference type="ARBA" id="ARBA00022803"/>
    </source>
</evidence>
<organism evidence="10 11">
    <name type="scientific">Persicobacter psychrovividus</name>
    <dbReference type="NCBI Taxonomy" id="387638"/>
    <lineage>
        <taxon>Bacteria</taxon>
        <taxon>Pseudomonadati</taxon>
        <taxon>Bacteroidota</taxon>
        <taxon>Cytophagia</taxon>
        <taxon>Cytophagales</taxon>
        <taxon>Persicobacteraceae</taxon>
        <taxon>Persicobacter</taxon>
    </lineage>
</organism>
<evidence type="ECO:0000256" key="6">
    <source>
        <dbReference type="PROSITE-ProRule" id="PRU00339"/>
    </source>
</evidence>
<keyword evidence="8" id="KW-0472">Membrane</keyword>
<evidence type="ECO:0008006" key="12">
    <source>
        <dbReference type="Google" id="ProtNLM"/>
    </source>
</evidence>
<dbReference type="Gene3D" id="1.25.40.10">
    <property type="entry name" value="Tetratricopeptide repeat domain"/>
    <property type="match status" value="2"/>
</dbReference>
<feature type="chain" id="PRO_5045080607" description="HTH luxR-type domain-containing protein" evidence="9">
    <location>
        <begin position="19"/>
        <end position="551"/>
    </location>
</feature>
<keyword evidence="2" id="KW-0963">Cytoplasm</keyword>
<dbReference type="InterPro" id="IPR019734">
    <property type="entry name" value="TPR_rpt"/>
</dbReference>
<dbReference type="SUPFAM" id="SSF46894">
    <property type="entry name" value="C-terminal effector domain of the bipartite response regulators"/>
    <property type="match status" value="1"/>
</dbReference>
<dbReference type="Proteomes" id="UP001354989">
    <property type="component" value="Chromosome"/>
</dbReference>
<dbReference type="SMART" id="SM00028">
    <property type="entry name" value="TPR"/>
    <property type="match status" value="5"/>
</dbReference>
<name>A0ABM7VE13_9BACT</name>
<comment type="similarity">
    <text evidence="5">Belongs to the Rap family.</text>
</comment>
<dbReference type="InterPro" id="IPR016032">
    <property type="entry name" value="Sig_transdc_resp-reg_C-effctor"/>
</dbReference>
<evidence type="ECO:0000313" key="11">
    <source>
        <dbReference type="Proteomes" id="UP001354989"/>
    </source>
</evidence>
<evidence type="ECO:0000256" key="8">
    <source>
        <dbReference type="SAM" id="Phobius"/>
    </source>
</evidence>
<dbReference type="InterPro" id="IPR011990">
    <property type="entry name" value="TPR-like_helical_dom_sf"/>
</dbReference>
<feature type="signal peptide" evidence="9">
    <location>
        <begin position="1"/>
        <end position="18"/>
    </location>
</feature>
<dbReference type="PROSITE" id="PS50005">
    <property type="entry name" value="TPR"/>
    <property type="match status" value="3"/>
</dbReference>
<evidence type="ECO:0000256" key="2">
    <source>
        <dbReference type="ARBA" id="ARBA00022490"/>
    </source>
</evidence>
<keyword evidence="9" id="KW-0732">Signal</keyword>
<keyword evidence="8" id="KW-0812">Transmembrane</keyword>
<reference evidence="10 11" key="1">
    <citation type="submission" date="2021-12" db="EMBL/GenBank/DDBJ databases">
        <title>Genome sequencing of bacteria with rrn-lacking chromosome and rrn-plasmid.</title>
        <authorList>
            <person name="Anda M."/>
            <person name="Iwasaki W."/>
        </authorList>
    </citation>
    <scope>NUCLEOTIDE SEQUENCE [LARGE SCALE GENOMIC DNA]</scope>
    <source>
        <strain evidence="10 11">NBRC 101262</strain>
    </source>
</reference>
<feature type="transmembrane region" description="Helical" evidence="8">
    <location>
        <begin position="351"/>
        <end position="375"/>
    </location>
</feature>
<keyword evidence="8" id="KW-1133">Transmembrane helix</keyword>
<dbReference type="PANTHER" id="PTHR46630">
    <property type="entry name" value="TETRATRICOPEPTIDE REPEAT PROTEIN 29"/>
    <property type="match status" value="1"/>
</dbReference>
<gene>
    <name evidence="10" type="ORF">PEPS_14730</name>
</gene>
<sequence length="551" mass="63221">MRLILLLSCCLLPAAVFGAPKNLDVDSLQTQLELVKTDSEKAAIYIDLIEQFRRTNISRANFFAGEAQQLTEHIDDLFVKAKLNLTLGTLQFHEGNYRLAADYYLRSRNYFELHADTSTYFSSIVNNNLGLVYERLGASQKAEPFFHEAIQLLKSAEDGVNLEMLAKLYLNLGASLRGQGKAEDALASYEKSASISRTNDFHLLLANNLHNIGNHYVTLGDYDKAFEYLNDALKIKREQGQLFTLPTTLLILGHCYLQRGEESKAFECLKEAQQISESLGMKYEMRAIYDEWVDIAAAQGNYEEAFHQLTRFNELDAQIKGDERSQKINALVQEYEFRQQQQATAAAHQAYLYRLYFGGVIIVLVLALMLVLYLYQRKKTKLALLDKEHSDWLHQQAEENNQKLLQDIEHKNKELTTNVMNLLQKNELINKVSEDLLQLQRKANKVEQKEIRNIIYQLQSSSSDDLWQSFEVHFQQVHVGFYEDLARKYPDLSNNERKLCAFLKLNMSSKDISAITHQSPKSIDMARFRLRKKLGVSGADVDLCQLMNEVG</sequence>
<dbReference type="InterPro" id="IPR051476">
    <property type="entry name" value="Bac_ResReg_Asp_Phosphatase"/>
</dbReference>
<dbReference type="PANTHER" id="PTHR46630:SF1">
    <property type="entry name" value="TETRATRICOPEPTIDE REPEAT PROTEIN 29"/>
    <property type="match status" value="1"/>
</dbReference>
<proteinExistence type="inferred from homology"/>
<evidence type="ECO:0000256" key="1">
    <source>
        <dbReference type="ARBA" id="ARBA00004496"/>
    </source>
</evidence>
<comment type="subcellular location">
    <subcellularLocation>
        <location evidence="1">Cytoplasm</location>
    </subcellularLocation>
</comment>